<dbReference type="Proteomes" id="UP000030023">
    <property type="component" value="Unassembled WGS sequence"/>
</dbReference>
<reference evidence="5 6" key="1">
    <citation type="journal article" date="2014" name="Antonie Van Leeuwenhoek">
        <title>Oenococcus alcoholitolerans sp. nov., a lactic acid bacteria isolated from cachaca and ethanol fermentation processes.</title>
        <authorList>
            <person name="Badotti F."/>
            <person name="Moreira A.P."/>
            <person name="Tonon L.A."/>
            <person name="de Lucena B.T."/>
            <person name="Gomes Fde C."/>
            <person name="Kruger R."/>
            <person name="Thompson C.C."/>
            <person name="de Morais M.A.Jr."/>
            <person name="Rosa C.A."/>
            <person name="Thompson F.L."/>
        </authorList>
    </citation>
    <scope>NUCLEOTIDE SEQUENCE [LARGE SCALE GENOMIC DNA]</scope>
    <source>
        <strain evidence="5 6">UFRJ-M7.2.18</strain>
    </source>
</reference>
<dbReference type="EMBL" id="AXCV01000256">
    <property type="protein sequence ID" value="KGO31667.1"/>
    <property type="molecule type" value="Genomic_DNA"/>
</dbReference>
<keyword evidence="6" id="KW-1185">Reference proteome</keyword>
<feature type="non-terminal residue" evidence="5">
    <location>
        <position position="1"/>
    </location>
</feature>
<evidence type="ECO:0000256" key="1">
    <source>
        <dbReference type="ARBA" id="ARBA00001936"/>
    </source>
</evidence>
<dbReference type="Gene3D" id="3.90.230.10">
    <property type="entry name" value="Creatinase/methionine aminopeptidase superfamily"/>
    <property type="match status" value="1"/>
</dbReference>
<protein>
    <submittedName>
        <fullName evidence="5">Dipeptidase</fullName>
    </submittedName>
</protein>
<evidence type="ECO:0000256" key="3">
    <source>
        <dbReference type="ARBA" id="ARBA00023211"/>
    </source>
</evidence>
<dbReference type="PANTHER" id="PTHR46112">
    <property type="entry name" value="AMINOPEPTIDASE"/>
    <property type="match status" value="1"/>
</dbReference>
<comment type="similarity">
    <text evidence="2">Belongs to the peptidase M24B family.</text>
</comment>
<dbReference type="CDD" id="cd01092">
    <property type="entry name" value="APP-like"/>
    <property type="match status" value="1"/>
</dbReference>
<dbReference type="PANTHER" id="PTHR46112:SF10">
    <property type="entry name" value="DIPEPTIDASE YKVY-RELATED"/>
    <property type="match status" value="1"/>
</dbReference>
<dbReference type="InterPro" id="IPR036005">
    <property type="entry name" value="Creatinase/aminopeptidase-like"/>
</dbReference>
<dbReference type="InterPro" id="IPR050659">
    <property type="entry name" value="Peptidase_M24B"/>
</dbReference>
<keyword evidence="3" id="KW-0464">Manganese</keyword>
<proteinExistence type="inferred from homology"/>
<organism evidence="5 6">
    <name type="scientific">Oenococcus alcoholitolerans</name>
    <dbReference type="NCBI Taxonomy" id="931074"/>
    <lineage>
        <taxon>Bacteria</taxon>
        <taxon>Bacillati</taxon>
        <taxon>Bacillota</taxon>
        <taxon>Bacilli</taxon>
        <taxon>Lactobacillales</taxon>
        <taxon>Lactobacillaceae</taxon>
        <taxon>Oenococcus</taxon>
    </lineage>
</organism>
<accession>A0ABR4XQC1</accession>
<dbReference type="SUPFAM" id="SSF55920">
    <property type="entry name" value="Creatinase/aminopeptidase"/>
    <property type="match status" value="1"/>
</dbReference>
<evidence type="ECO:0000313" key="5">
    <source>
        <dbReference type="EMBL" id="KGO31667.1"/>
    </source>
</evidence>
<dbReference type="Pfam" id="PF00557">
    <property type="entry name" value="Peptidase_M24"/>
    <property type="match status" value="1"/>
</dbReference>
<comment type="caution">
    <text evidence="5">The sequence shown here is derived from an EMBL/GenBank/DDBJ whole genome shotgun (WGS) entry which is preliminary data.</text>
</comment>
<feature type="domain" description="Peptidase M24" evidence="4">
    <location>
        <begin position="25"/>
        <end position="228"/>
    </location>
</feature>
<evidence type="ECO:0000256" key="2">
    <source>
        <dbReference type="ARBA" id="ARBA00008766"/>
    </source>
</evidence>
<sequence>ETDFSFDLTPVIERLRLIKESDEIEKLKQAGHDADLAFEAGFKALKAGKSELQIAAELEYATKSRNVPEMSFGTLVQTAEHAADPHGETSSLPLKNNALVLFDLGTVYKGYISDASRTVALGTPSDHMREVHQIVLEAQLAAQAAVKPGKTAAEIDKTARDIIEKAGFGQYFIHRLGHGMGMSEHEFPSIMQGNDLVLEPGMCFSIEPGIYIPNDLGVRIEDCVYVTKDGCEPFTHMSKKLQQFG</sequence>
<evidence type="ECO:0000313" key="6">
    <source>
        <dbReference type="Proteomes" id="UP000030023"/>
    </source>
</evidence>
<evidence type="ECO:0000259" key="4">
    <source>
        <dbReference type="Pfam" id="PF00557"/>
    </source>
</evidence>
<comment type="cofactor">
    <cofactor evidence="1">
        <name>Mn(2+)</name>
        <dbReference type="ChEBI" id="CHEBI:29035"/>
    </cofactor>
</comment>
<name>A0ABR4XQC1_9LACO</name>
<dbReference type="InterPro" id="IPR000994">
    <property type="entry name" value="Pept_M24"/>
</dbReference>
<gene>
    <name evidence="5" type="ORF">Q757_05790</name>
</gene>